<dbReference type="Proteomes" id="UP000663866">
    <property type="component" value="Unassembled WGS sequence"/>
</dbReference>
<gene>
    <name evidence="4" type="ORF">BYL167_LOCUS11450</name>
    <name evidence="1" type="ORF">CJN711_LOCUS38485</name>
    <name evidence="2" type="ORF">MBJ925_LOCUS29556</name>
    <name evidence="6" type="ORF">OVN521_LOCUS33542</name>
    <name evidence="5" type="ORF">SMN809_LOCUS19469</name>
    <name evidence="3" type="ORF">WKI299_LOCUS31672</name>
</gene>
<dbReference type="EMBL" id="CAJOBI010009746">
    <property type="protein sequence ID" value="CAF4145254.1"/>
    <property type="molecule type" value="Genomic_DNA"/>
</dbReference>
<comment type="caution">
    <text evidence="3">The sequence shown here is derived from an EMBL/GenBank/DDBJ whole genome shotgun (WGS) entry which is preliminary data.</text>
</comment>
<keyword evidence="8" id="KW-1185">Reference proteome</keyword>
<proteinExistence type="predicted"/>
<feature type="non-terminal residue" evidence="3">
    <location>
        <position position="1"/>
    </location>
</feature>
<dbReference type="EMBL" id="CAJOBH010003616">
    <property type="protein sequence ID" value="CAF3959229.1"/>
    <property type="molecule type" value="Genomic_DNA"/>
</dbReference>
<evidence type="ECO:0000313" key="4">
    <source>
        <dbReference type="EMBL" id="CAF3959229.1"/>
    </source>
</evidence>
<dbReference type="EMBL" id="CAJNOV010018828">
    <property type="protein sequence ID" value="CAF1624632.1"/>
    <property type="molecule type" value="Genomic_DNA"/>
</dbReference>
<dbReference type="AlphaFoldDB" id="A0A816YA91"/>
<dbReference type="Proteomes" id="UP000663824">
    <property type="component" value="Unassembled WGS sequence"/>
</dbReference>
<evidence type="ECO:0000313" key="7">
    <source>
        <dbReference type="Proteomes" id="UP000663856"/>
    </source>
</evidence>
<protein>
    <submittedName>
        <fullName evidence="3">Uncharacterized protein</fullName>
    </submittedName>
</protein>
<sequence>NQIKTPQSKMRIVSRSDIQGNVHLIIQNGDKFFSIKPIQTQQTTIVPEAQSASS</sequence>
<dbReference type="EMBL" id="CAJOBG010036499">
    <property type="protein sequence ID" value="CAF4373785.1"/>
    <property type="molecule type" value="Genomic_DNA"/>
</dbReference>
<evidence type="ECO:0000313" key="2">
    <source>
        <dbReference type="EMBL" id="CAF2141199.1"/>
    </source>
</evidence>
<reference evidence="3" key="1">
    <citation type="submission" date="2021-02" db="EMBL/GenBank/DDBJ databases">
        <authorList>
            <person name="Nowell W R."/>
        </authorList>
    </citation>
    <scope>NUCLEOTIDE SEQUENCE</scope>
</reference>
<evidence type="ECO:0000313" key="8">
    <source>
        <dbReference type="Proteomes" id="UP000663866"/>
    </source>
</evidence>
<dbReference type="EMBL" id="CAJNRF010014484">
    <property type="protein sequence ID" value="CAF2157477.1"/>
    <property type="molecule type" value="Genomic_DNA"/>
</dbReference>
<evidence type="ECO:0000313" key="5">
    <source>
        <dbReference type="EMBL" id="CAF4145254.1"/>
    </source>
</evidence>
<dbReference type="Proteomes" id="UP000663856">
    <property type="component" value="Unassembled WGS sequence"/>
</dbReference>
<dbReference type="Proteomes" id="UP000676336">
    <property type="component" value="Unassembled WGS sequence"/>
</dbReference>
<evidence type="ECO:0000313" key="1">
    <source>
        <dbReference type="EMBL" id="CAF1624632.1"/>
    </source>
</evidence>
<dbReference type="Proteomes" id="UP000663855">
    <property type="component" value="Unassembled WGS sequence"/>
</dbReference>
<accession>A0A816YA91</accession>
<dbReference type="EMBL" id="CAJNRE010015809">
    <property type="protein sequence ID" value="CAF2141199.1"/>
    <property type="molecule type" value="Genomic_DNA"/>
</dbReference>
<organism evidence="3 7">
    <name type="scientific">Rotaria magnacalcarata</name>
    <dbReference type="NCBI Taxonomy" id="392030"/>
    <lineage>
        <taxon>Eukaryota</taxon>
        <taxon>Metazoa</taxon>
        <taxon>Spiralia</taxon>
        <taxon>Gnathifera</taxon>
        <taxon>Rotifera</taxon>
        <taxon>Eurotatoria</taxon>
        <taxon>Bdelloidea</taxon>
        <taxon>Philodinida</taxon>
        <taxon>Philodinidae</taxon>
        <taxon>Rotaria</taxon>
    </lineage>
</organism>
<dbReference type="Proteomes" id="UP000681967">
    <property type="component" value="Unassembled WGS sequence"/>
</dbReference>
<evidence type="ECO:0000313" key="6">
    <source>
        <dbReference type="EMBL" id="CAF4373785.1"/>
    </source>
</evidence>
<evidence type="ECO:0000313" key="3">
    <source>
        <dbReference type="EMBL" id="CAF2157477.1"/>
    </source>
</evidence>
<name>A0A816YA91_9BILA</name>